<dbReference type="AlphaFoldDB" id="A0A4R4IUK9"/>
<name>A0A4R4IUK9_PHOLU</name>
<comment type="caution">
    <text evidence="1">The sequence shown here is derived from an EMBL/GenBank/DDBJ whole genome shotgun (WGS) entry which is preliminary data.</text>
</comment>
<dbReference type="Proteomes" id="UP000295550">
    <property type="component" value="Unassembled WGS sequence"/>
</dbReference>
<dbReference type="EMBL" id="PUJX01000037">
    <property type="protein sequence ID" value="TDB44282.1"/>
    <property type="molecule type" value="Genomic_DNA"/>
</dbReference>
<accession>A0A4R4IUK9</accession>
<reference evidence="1 2" key="1">
    <citation type="journal article" date="2019" name="Int. J. Syst. Evol. Microbiol.">
        <title>Photorhabdus khanii subsp. guanajuatensis subsp. nov., isolated from Heterorhabditis atacamensis, and Photorhabdus luminescens subsp. mexicana subsp. nov., isolated from Heterorhabditis mexicana entomopathogenic nematodes.</title>
        <authorList>
            <person name="Machado R.A.R."/>
            <person name="Bruno P."/>
            <person name="Arce C.C.M."/>
            <person name="Liechti N."/>
            <person name="Kohler A."/>
            <person name="Bernal J."/>
            <person name="Bruggmann R."/>
            <person name="Turlings T.C.J."/>
        </authorList>
    </citation>
    <scope>NUCLEOTIDE SEQUENCE [LARGE SCALE GENOMIC DNA]</scope>
    <source>
        <strain evidence="1 2">MEX47-22</strain>
    </source>
</reference>
<evidence type="ECO:0000313" key="2">
    <source>
        <dbReference type="Proteomes" id="UP000295550"/>
    </source>
</evidence>
<protein>
    <submittedName>
        <fullName evidence="1">Uncharacterized protein</fullName>
    </submittedName>
</protein>
<proteinExistence type="predicted"/>
<gene>
    <name evidence="1" type="ORF">C5468_22445</name>
</gene>
<sequence>MDGQVGTITDTYATLGNVAVASIANIKSVLHVSPTFSISLDNSLRNSATLRGTKPASIFFS</sequence>
<organism evidence="1 2">
    <name type="scientific">Photorhabdus luminescens subsp. mexicana</name>
    <dbReference type="NCBI Taxonomy" id="2100167"/>
    <lineage>
        <taxon>Bacteria</taxon>
        <taxon>Pseudomonadati</taxon>
        <taxon>Pseudomonadota</taxon>
        <taxon>Gammaproteobacteria</taxon>
        <taxon>Enterobacterales</taxon>
        <taxon>Morganellaceae</taxon>
        <taxon>Photorhabdus</taxon>
    </lineage>
</organism>
<evidence type="ECO:0000313" key="1">
    <source>
        <dbReference type="EMBL" id="TDB44282.1"/>
    </source>
</evidence>